<dbReference type="EMBL" id="CP000806">
    <property type="protein sequence ID" value="ACB52970.1"/>
    <property type="molecule type" value="Genomic_DNA"/>
</dbReference>
<dbReference type="AlphaFoldDB" id="B1X0T1"/>
<proteinExistence type="predicted"/>
<keyword evidence="2" id="KW-1185">Reference proteome</keyword>
<evidence type="ECO:0000313" key="1">
    <source>
        <dbReference type="EMBL" id="ACB52970.1"/>
    </source>
</evidence>
<gene>
    <name evidence="1" type="ordered locus">cce_3622</name>
</gene>
<accession>B1X0T1</accession>
<dbReference type="Proteomes" id="UP000001203">
    <property type="component" value="Chromosome circular"/>
</dbReference>
<dbReference type="KEGG" id="cyt:cce_3622"/>
<dbReference type="HOGENOM" id="CLU_3250286_0_0_3"/>
<protein>
    <submittedName>
        <fullName evidence="1">Uncharacterized protein</fullName>
    </submittedName>
</protein>
<organism evidence="1 2">
    <name type="scientific">Crocosphaera subtropica (strain ATCC 51142 / BH68)</name>
    <name type="common">Cyanothece sp. (strain ATCC 51142)</name>
    <dbReference type="NCBI Taxonomy" id="43989"/>
    <lineage>
        <taxon>Bacteria</taxon>
        <taxon>Bacillati</taxon>
        <taxon>Cyanobacteriota</taxon>
        <taxon>Cyanophyceae</taxon>
        <taxon>Oscillatoriophycideae</taxon>
        <taxon>Chroococcales</taxon>
        <taxon>Aphanothecaceae</taxon>
        <taxon>Crocosphaera</taxon>
        <taxon>Crocosphaera subtropica</taxon>
    </lineage>
</organism>
<reference evidence="1 2" key="1">
    <citation type="journal article" date="2008" name="Proc. Natl. Acad. Sci. U.S.A.">
        <title>The genome of Cyanothece 51142, a unicellular diazotrophic cyanobacterium important in the marine nitrogen cycle.</title>
        <authorList>
            <person name="Welsh E.A."/>
            <person name="Liberton M."/>
            <person name="Stoeckel J."/>
            <person name="Loh T."/>
            <person name="Elvitigala T."/>
            <person name="Wang C."/>
            <person name="Wollam A."/>
            <person name="Fulton R.S."/>
            <person name="Clifton S.W."/>
            <person name="Jacobs J.M."/>
            <person name="Aurora R."/>
            <person name="Ghosh B.K."/>
            <person name="Sherman L.A."/>
            <person name="Smith R.D."/>
            <person name="Wilson R.K."/>
            <person name="Pakrasi H.B."/>
        </authorList>
    </citation>
    <scope>NUCLEOTIDE SEQUENCE [LARGE SCALE GENOMIC DNA]</scope>
    <source>
        <strain evidence="2">ATCC 51142 / BH68</strain>
    </source>
</reference>
<sequence length="42" mass="4998">MNQFYKYREQQLTEEYNRIKTIAFVHFSHGELGGTLNFLVSS</sequence>
<name>B1X0T1_CROS5</name>
<evidence type="ECO:0000313" key="2">
    <source>
        <dbReference type="Proteomes" id="UP000001203"/>
    </source>
</evidence>